<sequence length="61" mass="6780">MQPIKKRAEDLHRRAQELRKAGAVAQMTKGPQLVEETGAFMVELAERLDALTPYLDEGAEA</sequence>
<comment type="caution">
    <text evidence="1">The sequence shown here is derived from an EMBL/GenBank/DDBJ whole genome shotgun (WGS) entry which is preliminary data.</text>
</comment>
<reference evidence="1 2" key="1">
    <citation type="submission" date="2018-03" db="EMBL/GenBank/DDBJ databases">
        <title>Genomic Encyclopedia of Archaeal and Bacterial Type Strains, Phase II (KMG-II): from individual species to whole genera.</title>
        <authorList>
            <person name="Goeker M."/>
        </authorList>
    </citation>
    <scope>NUCLEOTIDE SEQUENCE [LARGE SCALE GENOMIC DNA]</scope>
    <source>
        <strain evidence="1 2">DSM 25328</strain>
    </source>
</reference>
<evidence type="ECO:0000313" key="2">
    <source>
        <dbReference type="Proteomes" id="UP000237718"/>
    </source>
</evidence>
<proteinExistence type="predicted"/>
<dbReference type="AlphaFoldDB" id="A0A2T1AHB6"/>
<dbReference type="RefSeq" id="WP_106163680.1">
    <property type="nucleotide sequence ID" value="NZ_PVUF01000005.1"/>
</dbReference>
<protein>
    <submittedName>
        <fullName evidence="1">Uncharacterized protein</fullName>
    </submittedName>
</protein>
<name>A0A2T1AHB6_TRISK</name>
<dbReference type="Proteomes" id="UP000237718">
    <property type="component" value="Unassembled WGS sequence"/>
</dbReference>
<organism evidence="1 2">
    <name type="scientific">Tritonibacter scottomollicae</name>
    <name type="common">Epibacterium scottomollicae</name>
    <dbReference type="NCBI Taxonomy" id="483013"/>
    <lineage>
        <taxon>Bacteria</taxon>
        <taxon>Pseudomonadati</taxon>
        <taxon>Pseudomonadota</taxon>
        <taxon>Alphaproteobacteria</taxon>
        <taxon>Rhodobacterales</taxon>
        <taxon>Paracoccaceae</taxon>
        <taxon>Tritonibacter</taxon>
    </lineage>
</organism>
<accession>A0A2T1AHB6</accession>
<gene>
    <name evidence="1" type="ORF">CLV89_105220</name>
</gene>
<evidence type="ECO:0000313" key="1">
    <source>
        <dbReference type="EMBL" id="PRZ47995.1"/>
    </source>
</evidence>
<dbReference type="EMBL" id="PVUF01000005">
    <property type="protein sequence ID" value="PRZ47995.1"/>
    <property type="molecule type" value="Genomic_DNA"/>
</dbReference>